<dbReference type="Gene3D" id="1.10.8.280">
    <property type="entry name" value="ABC transporter ATPase domain-like"/>
    <property type="match status" value="1"/>
</dbReference>
<evidence type="ECO:0000259" key="17">
    <source>
        <dbReference type="PROSITE" id="PS50893"/>
    </source>
</evidence>
<evidence type="ECO:0000256" key="6">
    <source>
        <dbReference type="ARBA" id="ARBA00022763"/>
    </source>
</evidence>
<keyword evidence="4" id="KW-0677">Repeat</keyword>
<evidence type="ECO:0000313" key="19">
    <source>
        <dbReference type="Proteomes" id="UP000193355"/>
    </source>
</evidence>
<keyword evidence="10" id="KW-0067">ATP-binding</keyword>
<dbReference type="NCBIfam" id="TIGR00630">
    <property type="entry name" value="uvra"/>
    <property type="match status" value="1"/>
</dbReference>
<dbReference type="GO" id="GO:0009380">
    <property type="term" value="C:excinuclease repair complex"/>
    <property type="evidence" value="ECO:0007669"/>
    <property type="project" value="InterPro"/>
</dbReference>
<dbReference type="InterPro" id="IPR004602">
    <property type="entry name" value="UvrA"/>
</dbReference>
<dbReference type="Gene3D" id="1.20.1580.10">
    <property type="entry name" value="ABC transporter ATPase like domain"/>
    <property type="match status" value="3"/>
</dbReference>
<dbReference type="PANTHER" id="PTHR43152:SF3">
    <property type="entry name" value="UVRABC SYSTEM PROTEIN A"/>
    <property type="match status" value="1"/>
</dbReference>
<keyword evidence="12" id="KW-0238">DNA-binding</keyword>
<dbReference type="GO" id="GO:0003677">
    <property type="term" value="F:DNA binding"/>
    <property type="evidence" value="ECO:0007669"/>
    <property type="project" value="UniProtKB-KW"/>
</dbReference>
<evidence type="ECO:0000256" key="10">
    <source>
        <dbReference type="ARBA" id="ARBA00022840"/>
    </source>
</evidence>
<dbReference type="InterPro" id="IPR041552">
    <property type="entry name" value="UvrA_DNA-bd"/>
</dbReference>
<accession>A0A1X7I7W6</accession>
<dbReference type="SUPFAM" id="SSF52540">
    <property type="entry name" value="P-loop containing nucleoside triphosphate hydrolases"/>
    <property type="match status" value="2"/>
</dbReference>
<reference evidence="19" key="1">
    <citation type="submission" date="2017-04" db="EMBL/GenBank/DDBJ databases">
        <authorList>
            <person name="Varghese N."/>
            <person name="Submissions S."/>
        </authorList>
    </citation>
    <scope>NUCLEOTIDE SEQUENCE [LARGE SCALE GENOMIC DNA]</scope>
    <source>
        <strain evidence="19">USBA 82</strain>
    </source>
</reference>
<evidence type="ECO:0000256" key="8">
    <source>
        <dbReference type="ARBA" id="ARBA00022771"/>
    </source>
</evidence>
<evidence type="ECO:0000256" key="3">
    <source>
        <dbReference type="ARBA" id="ARBA00022723"/>
    </source>
</evidence>
<organism evidence="18 19">
    <name type="scientific">Dethiosulfovibrio salsuginis</name>
    <dbReference type="NCBI Taxonomy" id="561720"/>
    <lineage>
        <taxon>Bacteria</taxon>
        <taxon>Thermotogati</taxon>
        <taxon>Synergistota</taxon>
        <taxon>Synergistia</taxon>
        <taxon>Synergistales</taxon>
        <taxon>Dethiosulfovibrionaceae</taxon>
        <taxon>Dethiosulfovibrio</taxon>
    </lineage>
</organism>
<dbReference type="AlphaFoldDB" id="A0A1X7I7W6"/>
<dbReference type="EMBL" id="FXBB01000001">
    <property type="protein sequence ID" value="SMG10436.1"/>
    <property type="molecule type" value="Genomic_DNA"/>
</dbReference>
<dbReference type="Proteomes" id="UP000193355">
    <property type="component" value="Unassembled WGS sequence"/>
</dbReference>
<comment type="subcellular location">
    <subcellularLocation>
        <location evidence="1">Cytoplasm</location>
    </subcellularLocation>
</comment>
<dbReference type="GO" id="GO:0004518">
    <property type="term" value="F:nuclease activity"/>
    <property type="evidence" value="ECO:0007669"/>
    <property type="project" value="UniProtKB-KW"/>
</dbReference>
<dbReference type="Pfam" id="PF17760">
    <property type="entry name" value="UvrA_inter"/>
    <property type="match status" value="1"/>
</dbReference>
<evidence type="ECO:0000256" key="15">
    <source>
        <dbReference type="ARBA" id="ARBA00039316"/>
    </source>
</evidence>
<evidence type="ECO:0000256" key="4">
    <source>
        <dbReference type="ARBA" id="ARBA00022737"/>
    </source>
</evidence>
<dbReference type="GO" id="GO:0008270">
    <property type="term" value="F:zinc ion binding"/>
    <property type="evidence" value="ECO:0007669"/>
    <property type="project" value="UniProtKB-KW"/>
</dbReference>
<dbReference type="InterPro" id="IPR003439">
    <property type="entry name" value="ABC_transporter-like_ATP-bd"/>
</dbReference>
<dbReference type="InterPro" id="IPR041102">
    <property type="entry name" value="UvrA_inter"/>
</dbReference>
<dbReference type="PROSITE" id="PS00211">
    <property type="entry name" value="ABC_TRANSPORTER_1"/>
    <property type="match status" value="2"/>
</dbReference>
<keyword evidence="13" id="KW-0234">DNA repair</keyword>
<evidence type="ECO:0000313" key="18">
    <source>
        <dbReference type="EMBL" id="SMG10436.1"/>
    </source>
</evidence>
<keyword evidence="7" id="KW-0228">DNA excision</keyword>
<comment type="similarity">
    <text evidence="14">Belongs to the ABC transporter superfamily. UvrA family.</text>
</comment>
<dbReference type="InterPro" id="IPR027417">
    <property type="entry name" value="P-loop_NTPase"/>
</dbReference>
<evidence type="ECO:0000256" key="14">
    <source>
        <dbReference type="ARBA" id="ARBA00038000"/>
    </source>
</evidence>
<dbReference type="Gene3D" id="3.40.50.300">
    <property type="entry name" value="P-loop containing nucleotide triphosphate hydrolases"/>
    <property type="match status" value="3"/>
</dbReference>
<evidence type="ECO:0000256" key="5">
    <source>
        <dbReference type="ARBA" id="ARBA00022741"/>
    </source>
</evidence>
<protein>
    <recommendedName>
        <fullName evidence="15">UvrABC system protein A</fullName>
    </recommendedName>
    <alternativeName>
        <fullName evidence="16">Excinuclease ABC subunit A</fullName>
    </alternativeName>
</protein>
<proteinExistence type="inferred from homology"/>
<evidence type="ECO:0000256" key="9">
    <source>
        <dbReference type="ARBA" id="ARBA00022833"/>
    </source>
</evidence>
<dbReference type="PANTHER" id="PTHR43152">
    <property type="entry name" value="UVRABC SYSTEM PROTEIN A"/>
    <property type="match status" value="1"/>
</dbReference>
<keyword evidence="11" id="KW-0267">Excision nuclease</keyword>
<keyword evidence="5" id="KW-0547">Nucleotide-binding</keyword>
<keyword evidence="9" id="KW-0862">Zinc</keyword>
<evidence type="ECO:0000256" key="2">
    <source>
        <dbReference type="ARBA" id="ARBA00022490"/>
    </source>
</evidence>
<dbReference type="STRING" id="561720.SAMN06275492_101197"/>
<dbReference type="OrthoDB" id="9809851at2"/>
<dbReference type="RefSeq" id="WP_085543481.1">
    <property type="nucleotide sequence ID" value="NZ_FXBB01000001.1"/>
</dbReference>
<gene>
    <name evidence="18" type="ORF">SAMN06275492_101197</name>
</gene>
<evidence type="ECO:0000256" key="13">
    <source>
        <dbReference type="ARBA" id="ARBA00023204"/>
    </source>
</evidence>
<dbReference type="Pfam" id="PF17755">
    <property type="entry name" value="UvrA_DNA-bind"/>
    <property type="match status" value="1"/>
</dbReference>
<dbReference type="GO" id="GO:0016887">
    <property type="term" value="F:ATP hydrolysis activity"/>
    <property type="evidence" value="ECO:0007669"/>
    <property type="project" value="InterPro"/>
</dbReference>
<name>A0A1X7I7W6_9BACT</name>
<dbReference type="InterPro" id="IPR017871">
    <property type="entry name" value="ABC_transporter-like_CS"/>
</dbReference>
<evidence type="ECO:0000256" key="7">
    <source>
        <dbReference type="ARBA" id="ARBA00022769"/>
    </source>
</evidence>
<dbReference type="GO" id="GO:0006289">
    <property type="term" value="P:nucleotide-excision repair"/>
    <property type="evidence" value="ECO:0007669"/>
    <property type="project" value="InterPro"/>
</dbReference>
<keyword evidence="8" id="KW-0863">Zinc-finger</keyword>
<evidence type="ECO:0000256" key="16">
    <source>
        <dbReference type="ARBA" id="ARBA00042156"/>
    </source>
</evidence>
<evidence type="ECO:0000256" key="12">
    <source>
        <dbReference type="ARBA" id="ARBA00023125"/>
    </source>
</evidence>
<keyword evidence="19" id="KW-1185">Reference proteome</keyword>
<evidence type="ECO:0000256" key="11">
    <source>
        <dbReference type="ARBA" id="ARBA00022881"/>
    </source>
</evidence>
<keyword evidence="6" id="KW-0227">DNA damage</keyword>
<dbReference type="GO" id="GO:0005737">
    <property type="term" value="C:cytoplasm"/>
    <property type="evidence" value="ECO:0007669"/>
    <property type="project" value="UniProtKB-SubCell"/>
</dbReference>
<dbReference type="Gene3D" id="3.30.190.20">
    <property type="match status" value="1"/>
</dbReference>
<dbReference type="NCBIfam" id="NF001503">
    <property type="entry name" value="PRK00349.1"/>
    <property type="match status" value="1"/>
</dbReference>
<keyword evidence="3" id="KW-0479">Metal-binding</keyword>
<feature type="domain" description="ABC transporter" evidence="17">
    <location>
        <begin position="598"/>
        <end position="929"/>
    </location>
</feature>
<sequence length="935" mass="103051">MSQVIRIVGAREHNLKGVNVTIPKNTLTVVTGPSGSGKSSLAFDTLYAEGQRRYVESLSAYARQFLGVQKKPDVDDIDGLSPAISIEQKGVSHNPRSTVGTVTEIYDHLRLIFARIGVPRCPSCGSALHRHSVDEMVDMVYRDHRDLKLEVMAPVAKGKKGGFKNLFIDLRRKGFLRVRVDGEVYWLEEDLDLDKKRPHNIDVVVDRLKVSEGKEGRLAEAIQICLDLTEGFVLLEPEGKPSIRLTERFVCPDCGVSFPDLEPKLFSFNSPSGACPDCFGIGSHRSFSEDLAVIPDQGLLNGALLPWKKNHYMLRRLVALFESLGLETDRPYGELSAEEKALVLFGSEDKIRLSFERGGVESEYRGRYEGLIPWLDRRWRDSDSEAVQEELALFLSDDICQSCSGLRLKPEALSVFVGKWSIGDLVSMPIDGLLSELESIELGDRDISIVGQVIGELKKRVGFLSQVGAGYLSLNRRADTLSGGESQRIRLATQIGSKLTGVLYVLDEPTIGLHPRDTHRLIDTLMEIRDQGNTVIVVEHDRDVMDSADYLVEMGPEAGELGGTVVREGYRDDFDGSTGKTGPYLTGQVSGMYREGSVPLGDKWLSVLGASENNLKDLDISIPIGAFVCLTGVSGSGKSTFLHDVLYRGIMRRMDHSYRLRPGTHRDITGWEDIKKVVMVDQSPIGRTPRSNPATYTGVFTHIRDFFSQLPEAKIRGFAPGRFSFNVRGGRCESCGGAGEQKVSMLFMPDVYVQCEVCGGKRYNRETLEVSYRGHSIADVLEMTVDQGVELFSEIPSIHSRLAFIQEAGLGYISLGQSALTLSGGEAQRVKLAKELGKRTGKGTLYLLDEPTTGLFYTDVVKLTKILRRLVSQGNTVVVIEHNLDVICSSDYVVDLGPEGGVGGGKLVACGTVDEMAEKRDGYTCGFIKGHRDDF</sequence>
<dbReference type="GO" id="GO:0005524">
    <property type="term" value="F:ATP binding"/>
    <property type="evidence" value="ECO:0007669"/>
    <property type="project" value="UniProtKB-KW"/>
</dbReference>
<keyword evidence="2" id="KW-0963">Cytoplasm</keyword>
<evidence type="ECO:0000256" key="1">
    <source>
        <dbReference type="ARBA" id="ARBA00004496"/>
    </source>
</evidence>
<dbReference type="PROSITE" id="PS50893">
    <property type="entry name" value="ABC_TRANSPORTER_2"/>
    <property type="match status" value="1"/>
</dbReference>